<accession>A0A4V2X4T4</accession>
<proteinExistence type="predicted"/>
<comment type="caution">
    <text evidence="1">The sequence shown here is derived from an EMBL/GenBank/DDBJ whole genome shotgun (WGS) entry which is preliminary data.</text>
</comment>
<sequence length="143" mass="16054">MSAVKINNHATNPMNQVYNLFASEADTKTEALLWRVKASREILAESASSMKQTMLNKKITNVLALNEFASSVEQVKIQVKRVPKNSVIYVPQADRWDQDLLPKLMAASGQRGSKCFIGFTDEADFRISVNMNVPIKELVNKTH</sequence>
<dbReference type="EMBL" id="PUJX01000028">
    <property type="protein sequence ID" value="TDB45575.1"/>
    <property type="molecule type" value="Genomic_DNA"/>
</dbReference>
<evidence type="ECO:0000313" key="1">
    <source>
        <dbReference type="EMBL" id="TDB45575.1"/>
    </source>
</evidence>
<protein>
    <submittedName>
        <fullName evidence="1">Uncharacterized protein</fullName>
    </submittedName>
</protein>
<name>A0A4V2X4T4_PHOLU</name>
<reference evidence="1 2" key="1">
    <citation type="journal article" date="2019" name="Int. J. Syst. Evol. Microbiol.">
        <title>Photorhabdus khanii subsp. guanajuatensis subsp. nov., isolated from Heterorhabditis atacamensis, and Photorhabdus luminescens subsp. mexicana subsp. nov., isolated from Heterorhabditis mexicana entomopathogenic nematodes.</title>
        <authorList>
            <person name="Machado R.A.R."/>
            <person name="Bruno P."/>
            <person name="Arce C.C.M."/>
            <person name="Liechti N."/>
            <person name="Kohler A."/>
            <person name="Bernal J."/>
            <person name="Bruggmann R."/>
            <person name="Turlings T.C.J."/>
        </authorList>
    </citation>
    <scope>NUCLEOTIDE SEQUENCE [LARGE SCALE GENOMIC DNA]</scope>
    <source>
        <strain evidence="1 2">MEX47-22</strain>
    </source>
</reference>
<dbReference type="RefSeq" id="WP_132347707.1">
    <property type="nucleotide sequence ID" value="NZ_CAWOLF010000028.1"/>
</dbReference>
<organism evidence="1 2">
    <name type="scientific">Photorhabdus luminescens subsp. mexicana</name>
    <dbReference type="NCBI Taxonomy" id="2100167"/>
    <lineage>
        <taxon>Bacteria</taxon>
        <taxon>Pseudomonadati</taxon>
        <taxon>Pseudomonadota</taxon>
        <taxon>Gammaproteobacteria</taxon>
        <taxon>Enterobacterales</taxon>
        <taxon>Morganellaceae</taxon>
        <taxon>Photorhabdus</taxon>
    </lineage>
</organism>
<evidence type="ECO:0000313" key="2">
    <source>
        <dbReference type="Proteomes" id="UP000295550"/>
    </source>
</evidence>
<dbReference type="Proteomes" id="UP000295550">
    <property type="component" value="Unassembled WGS sequence"/>
</dbReference>
<dbReference type="AlphaFoldDB" id="A0A4V2X4T4"/>
<gene>
    <name evidence="1" type="ORF">C5468_20280</name>
</gene>